<dbReference type="KEGG" id="lmoi:VV02_24190"/>
<evidence type="ECO:0000313" key="3">
    <source>
        <dbReference type="EMBL" id="AKU18227.1"/>
    </source>
</evidence>
<feature type="region of interest" description="Disordered" evidence="1">
    <location>
        <begin position="39"/>
        <end position="104"/>
    </location>
</feature>
<accession>A0A0K1JNE3</accession>
<evidence type="ECO:0008006" key="5">
    <source>
        <dbReference type="Google" id="ProtNLM"/>
    </source>
</evidence>
<feature type="signal peptide" evidence="2">
    <location>
        <begin position="1"/>
        <end position="22"/>
    </location>
</feature>
<name>A0A0K1JNE3_9MICO</name>
<dbReference type="Gene3D" id="3.30.10.20">
    <property type="match status" value="1"/>
</dbReference>
<dbReference type="Proteomes" id="UP000066480">
    <property type="component" value="Chromosome"/>
</dbReference>
<dbReference type="EMBL" id="CP011112">
    <property type="protein sequence ID" value="AKU18227.1"/>
    <property type="molecule type" value="Genomic_DNA"/>
</dbReference>
<keyword evidence="2" id="KW-0732">Signal</keyword>
<dbReference type="PATRIC" id="fig|571913.6.peg.4903"/>
<proteinExistence type="predicted"/>
<dbReference type="RefSeq" id="WP_157063538.1">
    <property type="nucleotide sequence ID" value="NZ_CP011112.1"/>
</dbReference>
<feature type="compositionally biased region" description="Low complexity" evidence="1">
    <location>
        <begin position="39"/>
        <end position="68"/>
    </location>
</feature>
<dbReference type="PROSITE" id="PS51257">
    <property type="entry name" value="PROKAR_LIPOPROTEIN"/>
    <property type="match status" value="1"/>
</dbReference>
<protein>
    <recommendedName>
        <fullName evidence="5">PASTA domain-containing protein</fullName>
    </recommendedName>
</protein>
<sequence>MMKTQRKVLVALTLMTAGLLSACSPEDGSSAVKTVTATVSAAPTSAEESRPAPTASPAGAAPTSEAPTVSFSMPNEVGKGLQEAQDDVQAKSGNPLFVTGSDDATGAGRAQVLDRNWKVCSQSVAPGTAINEDTRISFGAVKLTENCPS</sequence>
<feature type="chain" id="PRO_5038728071" description="PASTA domain-containing protein" evidence="2">
    <location>
        <begin position="23"/>
        <end position="149"/>
    </location>
</feature>
<evidence type="ECO:0000313" key="4">
    <source>
        <dbReference type="Proteomes" id="UP000066480"/>
    </source>
</evidence>
<reference evidence="3 4" key="1">
    <citation type="submission" date="2015-03" db="EMBL/GenBank/DDBJ databases">
        <title>Luteipulveratus halotolerans sp. nov., a novel actinobacterium (Dermacoccaceae) from Sarawak, Malaysia.</title>
        <authorList>
            <person name="Juboi H."/>
            <person name="Basik A."/>
            <person name="Shamsul S.S."/>
            <person name="Arnold P."/>
            <person name="Schmitt E.K."/>
            <person name="Sanglier J.-J."/>
            <person name="Yeo T."/>
        </authorList>
    </citation>
    <scope>NUCLEOTIDE SEQUENCE [LARGE SCALE GENOMIC DNA]</scope>
    <source>
        <strain evidence="3 4">MN07-A0370</strain>
    </source>
</reference>
<dbReference type="STRING" id="571913.VV02_24190"/>
<evidence type="ECO:0000256" key="1">
    <source>
        <dbReference type="SAM" id="MobiDB-lite"/>
    </source>
</evidence>
<organism evidence="3 4">
    <name type="scientific">Luteipulveratus mongoliensis</name>
    <dbReference type="NCBI Taxonomy" id="571913"/>
    <lineage>
        <taxon>Bacteria</taxon>
        <taxon>Bacillati</taxon>
        <taxon>Actinomycetota</taxon>
        <taxon>Actinomycetes</taxon>
        <taxon>Micrococcales</taxon>
        <taxon>Dermacoccaceae</taxon>
        <taxon>Luteipulveratus</taxon>
    </lineage>
</organism>
<gene>
    <name evidence="3" type="ORF">VV02_24190</name>
</gene>
<evidence type="ECO:0000256" key="2">
    <source>
        <dbReference type="SAM" id="SignalP"/>
    </source>
</evidence>
<keyword evidence="4" id="KW-1185">Reference proteome</keyword>
<dbReference type="OrthoDB" id="4335972at2"/>
<dbReference type="AlphaFoldDB" id="A0A0K1JNE3"/>